<evidence type="ECO:0000256" key="2">
    <source>
        <dbReference type="SAM" id="MobiDB-lite"/>
    </source>
</evidence>
<feature type="region of interest" description="Disordered" evidence="2">
    <location>
        <begin position="434"/>
        <end position="459"/>
    </location>
</feature>
<feature type="region of interest" description="Disordered" evidence="2">
    <location>
        <begin position="210"/>
        <end position="233"/>
    </location>
</feature>
<feature type="compositionally biased region" description="Polar residues" evidence="2">
    <location>
        <begin position="349"/>
        <end position="361"/>
    </location>
</feature>
<reference evidence="3" key="1">
    <citation type="submission" date="2021-09" db="EMBL/GenBank/DDBJ databases">
        <authorList>
            <consortium name="AG Swart"/>
            <person name="Singh M."/>
            <person name="Singh A."/>
            <person name="Seah K."/>
            <person name="Emmerich C."/>
        </authorList>
    </citation>
    <scope>NUCLEOTIDE SEQUENCE</scope>
    <source>
        <strain evidence="3">ATCC30299</strain>
    </source>
</reference>
<dbReference type="EMBL" id="CAJZBQ010000023">
    <property type="protein sequence ID" value="CAG9319668.1"/>
    <property type="molecule type" value="Genomic_DNA"/>
</dbReference>
<dbReference type="AlphaFoldDB" id="A0AAU9J7V5"/>
<gene>
    <name evidence="3" type="ORF">BSTOLATCC_MIC24219</name>
</gene>
<dbReference type="Proteomes" id="UP001162131">
    <property type="component" value="Unassembled WGS sequence"/>
</dbReference>
<accession>A0AAU9J7V5</accession>
<evidence type="ECO:0000256" key="1">
    <source>
        <dbReference type="SAM" id="Coils"/>
    </source>
</evidence>
<keyword evidence="4" id="KW-1185">Reference proteome</keyword>
<protein>
    <submittedName>
        <fullName evidence="3">Uncharacterized protein</fullName>
    </submittedName>
</protein>
<feature type="compositionally biased region" description="Basic and acidic residues" evidence="2">
    <location>
        <begin position="362"/>
        <end position="381"/>
    </location>
</feature>
<organism evidence="3 4">
    <name type="scientific">Blepharisma stoltei</name>
    <dbReference type="NCBI Taxonomy" id="1481888"/>
    <lineage>
        <taxon>Eukaryota</taxon>
        <taxon>Sar</taxon>
        <taxon>Alveolata</taxon>
        <taxon>Ciliophora</taxon>
        <taxon>Postciliodesmatophora</taxon>
        <taxon>Heterotrichea</taxon>
        <taxon>Heterotrichida</taxon>
        <taxon>Blepharismidae</taxon>
        <taxon>Blepharisma</taxon>
    </lineage>
</organism>
<feature type="region of interest" description="Disordered" evidence="2">
    <location>
        <begin position="349"/>
        <end position="388"/>
    </location>
</feature>
<sequence>MSLVERMTLDINRRELIKKEIESRSDLTVRTSSPNSGAVFGRLIDDTNRRNLASKKLEIFVEKCEEEKAPIKKYAASEEANQVYNRLIRDARYRKESYETREKIAKLQEESEMSIQTAKLLDKKKAEELIKRLNEAAKIREEKLKVKREQKEENEISEAVRMANRLHPKRELDQKVMERLTRNKESRVEEGSSNAGYKKVLSIEEAMASGERLTSARSSKPPRAEISSQKKKLKKVNSGELESICQRLYSSRSYTPSNRSQIDKPSPSIFQKNKKQLLLIPRKSYYKSKSKSPTRSINIEQSKCSGELQIMSETSPENAIPKAELLNAANGYFDVKEKPSIKQKINLLVPSSSSQHFMNQRSPERGRQKEKIPPSIKDERTPSPIKNPPIPISYSKLDLNLPSASSIASPSCMNFRLQPKTSRVSDLYDLFQQENSGKDSSSHKKQQLAATDEPLSGRNTQTSLISLDLHGVSLENERKDQKVEKKLDNGNWNFSNIVKSELGIIAGIEKSDEEKSKIGSARKGASLDPGKLSPRICSQKFSEESLYLMKNPLKIGTQKCSPKKFDKKNAMNDYRFVIGMKENGEFIYDEPVNSKNN</sequence>
<comment type="caution">
    <text evidence="3">The sequence shown here is derived from an EMBL/GenBank/DDBJ whole genome shotgun (WGS) entry which is preliminary data.</text>
</comment>
<name>A0AAU9J7V5_9CILI</name>
<keyword evidence="1" id="KW-0175">Coiled coil</keyword>
<evidence type="ECO:0000313" key="4">
    <source>
        <dbReference type="Proteomes" id="UP001162131"/>
    </source>
</evidence>
<proteinExistence type="predicted"/>
<feature type="coiled-coil region" evidence="1">
    <location>
        <begin position="123"/>
        <end position="159"/>
    </location>
</feature>
<evidence type="ECO:0000313" key="3">
    <source>
        <dbReference type="EMBL" id="CAG9319668.1"/>
    </source>
</evidence>